<accession>A0A5N6P3X2</accession>
<feature type="region of interest" description="Disordered" evidence="1">
    <location>
        <begin position="53"/>
        <end position="78"/>
    </location>
</feature>
<evidence type="ECO:0000313" key="3">
    <source>
        <dbReference type="Proteomes" id="UP000326396"/>
    </source>
</evidence>
<evidence type="ECO:0000256" key="1">
    <source>
        <dbReference type="SAM" id="MobiDB-lite"/>
    </source>
</evidence>
<dbReference type="EMBL" id="SZYD01000007">
    <property type="protein sequence ID" value="KAD5803263.1"/>
    <property type="molecule type" value="Genomic_DNA"/>
</dbReference>
<protein>
    <submittedName>
        <fullName evidence="2">Uncharacterized protein</fullName>
    </submittedName>
</protein>
<evidence type="ECO:0000313" key="2">
    <source>
        <dbReference type="EMBL" id="KAD5803263.1"/>
    </source>
</evidence>
<organism evidence="2 3">
    <name type="scientific">Mikania micrantha</name>
    <name type="common">bitter vine</name>
    <dbReference type="NCBI Taxonomy" id="192012"/>
    <lineage>
        <taxon>Eukaryota</taxon>
        <taxon>Viridiplantae</taxon>
        <taxon>Streptophyta</taxon>
        <taxon>Embryophyta</taxon>
        <taxon>Tracheophyta</taxon>
        <taxon>Spermatophyta</taxon>
        <taxon>Magnoliopsida</taxon>
        <taxon>eudicotyledons</taxon>
        <taxon>Gunneridae</taxon>
        <taxon>Pentapetalae</taxon>
        <taxon>asterids</taxon>
        <taxon>campanulids</taxon>
        <taxon>Asterales</taxon>
        <taxon>Asteraceae</taxon>
        <taxon>Asteroideae</taxon>
        <taxon>Heliantheae alliance</taxon>
        <taxon>Eupatorieae</taxon>
        <taxon>Mikania</taxon>
    </lineage>
</organism>
<name>A0A5N6P3X2_9ASTR</name>
<gene>
    <name evidence="2" type="ORF">E3N88_14623</name>
</gene>
<feature type="compositionally biased region" description="Basic and acidic residues" evidence="1">
    <location>
        <begin position="59"/>
        <end position="70"/>
    </location>
</feature>
<comment type="caution">
    <text evidence="2">The sequence shown here is derived from an EMBL/GenBank/DDBJ whole genome shotgun (WGS) entry which is preliminary data.</text>
</comment>
<sequence>MAVGAGNIEIRGIATAGRGAALVRPAGATGAARSNEEKTFYSRQRLERWISSTAGRMQRSFDREGGRENGRGNGKGGKVDAFYSPLVATVVANAVAGENRAQNGVRMLPESRNEDKIKIWISTPARYAPIRRLEWGDAPRASQGLDQTRERLQARIVFLPTELRRIR</sequence>
<keyword evidence="3" id="KW-1185">Reference proteome</keyword>
<reference evidence="2 3" key="1">
    <citation type="submission" date="2019-05" db="EMBL/GenBank/DDBJ databases">
        <title>Mikania micrantha, genome provides insights into the molecular mechanism of rapid growth.</title>
        <authorList>
            <person name="Liu B."/>
        </authorList>
    </citation>
    <scope>NUCLEOTIDE SEQUENCE [LARGE SCALE GENOMIC DNA]</scope>
    <source>
        <strain evidence="2">NLD-2019</strain>
        <tissue evidence="2">Leaf</tissue>
    </source>
</reference>
<proteinExistence type="predicted"/>
<dbReference type="Proteomes" id="UP000326396">
    <property type="component" value="Linkage Group LG15"/>
</dbReference>
<dbReference type="AlphaFoldDB" id="A0A5N6P3X2"/>